<protein>
    <recommendedName>
        <fullName evidence="4">DUF1275 domain-containing protein</fullName>
    </recommendedName>
</protein>
<dbReference type="Proteomes" id="UP000007842">
    <property type="component" value="Chromosome"/>
</dbReference>
<reference evidence="3" key="1">
    <citation type="submission" date="2011-12" db="EMBL/GenBank/DDBJ databases">
        <title>Complete genome sequence of Streptomyces cattleya strain DSM 46488.</title>
        <authorList>
            <person name="Ou H.-Y."/>
            <person name="Li P."/>
            <person name="Zhao C."/>
            <person name="O'Hagan D."/>
            <person name="Deng Z."/>
        </authorList>
    </citation>
    <scope>NUCLEOTIDE SEQUENCE [LARGE SCALE GENOMIC DNA]</scope>
    <source>
        <strain evidence="3">ATCC 35852 / DSM 46488 / JCM 4925 / NBRC 14057 / NRRL 8057</strain>
    </source>
</reference>
<accession>G8WVN1</accession>
<evidence type="ECO:0000256" key="1">
    <source>
        <dbReference type="SAM" id="Phobius"/>
    </source>
</evidence>
<dbReference type="EMBL" id="CP003219">
    <property type="protein sequence ID" value="AEW97788.1"/>
    <property type="molecule type" value="Genomic_DNA"/>
</dbReference>
<keyword evidence="1" id="KW-1133">Transmembrane helix</keyword>
<evidence type="ECO:0000313" key="2">
    <source>
        <dbReference type="EMBL" id="AEW97788.1"/>
    </source>
</evidence>
<keyword evidence="1" id="KW-0472">Membrane</keyword>
<evidence type="ECO:0000313" key="3">
    <source>
        <dbReference type="Proteomes" id="UP000007842"/>
    </source>
</evidence>
<dbReference type="AlphaFoldDB" id="F8JQE5"/>
<sequence length="138" mass="13547">MPACLGGEVALLAVATGLWAACGGAPGGAARRVLLVLAALAMGVQSGAMLAASPALRPSTYLTGTLATFLMRGAGGLQGTADRWVPVRLLALAAGAAATAAVRHAAPAWAAALPSATVAAGLLTALPRRRMNPREPGT</sequence>
<dbReference type="PATRIC" id="fig|1003195.11.peg.6840"/>
<gene>
    <name evidence="2" type="ordered locus">SCATT_54170</name>
</gene>
<organism evidence="2 3">
    <name type="scientific">Streptantibioticus cattleyicolor (strain ATCC 35852 / DSM 46488 / JCM 4925 / NBRC 14057 / NRRL 8057)</name>
    <name type="common">Streptomyces cattleya</name>
    <dbReference type="NCBI Taxonomy" id="1003195"/>
    <lineage>
        <taxon>Bacteria</taxon>
        <taxon>Bacillati</taxon>
        <taxon>Actinomycetota</taxon>
        <taxon>Actinomycetes</taxon>
        <taxon>Kitasatosporales</taxon>
        <taxon>Streptomycetaceae</taxon>
        <taxon>Streptantibioticus</taxon>
    </lineage>
</organism>
<dbReference type="KEGG" id="scy:SCATT_54170"/>
<dbReference type="STRING" id="1003195.SCATT_54170"/>
<name>F8JQE5_STREN</name>
<accession>F8JQE5</accession>
<dbReference type="HOGENOM" id="CLU_1854039_0_0_11"/>
<proteinExistence type="predicted"/>
<keyword evidence="3" id="KW-1185">Reference proteome</keyword>
<dbReference type="KEGG" id="sct:SCAT_5418"/>
<feature type="transmembrane region" description="Helical" evidence="1">
    <location>
        <begin position="30"/>
        <end position="52"/>
    </location>
</feature>
<feature type="transmembrane region" description="Helical" evidence="1">
    <location>
        <begin position="108"/>
        <end position="126"/>
    </location>
</feature>
<evidence type="ECO:0008006" key="4">
    <source>
        <dbReference type="Google" id="ProtNLM"/>
    </source>
</evidence>
<keyword evidence="1" id="KW-0812">Transmembrane</keyword>